<evidence type="ECO:0000313" key="2">
    <source>
        <dbReference type="EMBL" id="SER11278.1"/>
    </source>
</evidence>
<feature type="transmembrane region" description="Helical" evidence="1">
    <location>
        <begin position="43"/>
        <end position="60"/>
    </location>
</feature>
<gene>
    <name evidence="2" type="ORF">SAMN04488023_104164</name>
</gene>
<evidence type="ECO:0000256" key="1">
    <source>
        <dbReference type="SAM" id="Phobius"/>
    </source>
</evidence>
<name>A0A1H9LIS0_9SPHI</name>
<accession>A0A1H9LIS0</accession>
<reference evidence="2 3" key="1">
    <citation type="submission" date="2016-10" db="EMBL/GenBank/DDBJ databases">
        <authorList>
            <person name="de Groot N.N."/>
        </authorList>
    </citation>
    <scope>NUCLEOTIDE SEQUENCE [LARGE SCALE GENOMIC DNA]</scope>
    <source>
        <strain evidence="2 3">DSM 18610</strain>
    </source>
</reference>
<sequence length="86" mass="10307">MIAGFFPCIKQARHQYRRIESQYVDPIIYYDIHRSKIKRNMRLLFACHLEVSFGFIYFFTCYDPYPQTDYSPNDLGGNQQRSNNPT</sequence>
<dbReference type="EMBL" id="FOGG01000004">
    <property type="protein sequence ID" value="SER11278.1"/>
    <property type="molecule type" value="Genomic_DNA"/>
</dbReference>
<keyword evidence="1" id="KW-0472">Membrane</keyword>
<evidence type="ECO:0000313" key="3">
    <source>
        <dbReference type="Proteomes" id="UP000199572"/>
    </source>
</evidence>
<dbReference type="Proteomes" id="UP000199572">
    <property type="component" value="Unassembled WGS sequence"/>
</dbReference>
<protein>
    <submittedName>
        <fullName evidence="2">Uncharacterized protein</fullName>
    </submittedName>
</protein>
<keyword evidence="3" id="KW-1185">Reference proteome</keyword>
<proteinExistence type="predicted"/>
<dbReference type="AlphaFoldDB" id="A0A1H9LIS0"/>
<keyword evidence="1" id="KW-1133">Transmembrane helix</keyword>
<keyword evidence="1" id="KW-0812">Transmembrane</keyword>
<organism evidence="2 3">
    <name type="scientific">Pedobacter rhizosphaerae</name>
    <dbReference type="NCBI Taxonomy" id="390241"/>
    <lineage>
        <taxon>Bacteria</taxon>
        <taxon>Pseudomonadati</taxon>
        <taxon>Bacteroidota</taxon>
        <taxon>Sphingobacteriia</taxon>
        <taxon>Sphingobacteriales</taxon>
        <taxon>Sphingobacteriaceae</taxon>
        <taxon>Pedobacter</taxon>
    </lineage>
</organism>